<dbReference type="Gene3D" id="3.30.70.1060">
    <property type="entry name" value="Dimeric alpha+beta barrel"/>
    <property type="match status" value="1"/>
</dbReference>
<dbReference type="InterPro" id="IPR011008">
    <property type="entry name" value="Dimeric_a/b-barrel"/>
</dbReference>
<proteinExistence type="inferred from homology"/>
<dbReference type="SUPFAM" id="SSF54909">
    <property type="entry name" value="Dimeric alpha+beta barrel"/>
    <property type="match status" value="1"/>
</dbReference>
<organism evidence="3 4">
    <name type="scientific">Asticcacaulis currens</name>
    <dbReference type="NCBI Taxonomy" id="2984210"/>
    <lineage>
        <taxon>Bacteria</taxon>
        <taxon>Pseudomonadati</taxon>
        <taxon>Pseudomonadota</taxon>
        <taxon>Alphaproteobacteria</taxon>
        <taxon>Caulobacterales</taxon>
        <taxon>Caulobacteraceae</taxon>
        <taxon>Asticcacaulis</taxon>
    </lineage>
</organism>
<dbReference type="InterPro" id="IPR051807">
    <property type="entry name" value="Sec-metab_biosynth-assoc"/>
</dbReference>
<protein>
    <submittedName>
        <fullName evidence="3">YciI-like protein</fullName>
    </submittedName>
</protein>
<evidence type="ECO:0000313" key="3">
    <source>
        <dbReference type="EMBL" id="MDC7694292.1"/>
    </source>
</evidence>
<dbReference type="InterPro" id="IPR005545">
    <property type="entry name" value="YCII"/>
</dbReference>
<dbReference type="NCBIfam" id="NF009508">
    <property type="entry name" value="PRK12866.1"/>
    <property type="match status" value="1"/>
</dbReference>
<evidence type="ECO:0000313" key="4">
    <source>
        <dbReference type="Proteomes" id="UP001216595"/>
    </source>
</evidence>
<comment type="caution">
    <text evidence="3">The sequence shown here is derived from an EMBL/GenBank/DDBJ whole genome shotgun (WGS) entry which is preliminary data.</text>
</comment>
<dbReference type="PANTHER" id="PTHR33606">
    <property type="entry name" value="PROTEIN YCII"/>
    <property type="match status" value="1"/>
</dbReference>
<feature type="domain" description="YCII-related" evidence="2">
    <location>
        <begin position="4"/>
        <end position="86"/>
    </location>
</feature>
<comment type="similarity">
    <text evidence="1">Belongs to the YciI family.</text>
</comment>
<dbReference type="Proteomes" id="UP001216595">
    <property type="component" value="Unassembled WGS sequence"/>
</dbReference>
<dbReference type="PANTHER" id="PTHR33606:SF3">
    <property type="entry name" value="PROTEIN YCII"/>
    <property type="match status" value="1"/>
</dbReference>
<dbReference type="RefSeq" id="WP_272741008.1">
    <property type="nucleotide sequence ID" value="NZ_JAQQKW010000004.1"/>
</dbReference>
<name>A0ABT5IDM3_9CAUL</name>
<sequence length="99" mass="11129">MKHFLLFYRYHSDYPTKREAFRVEHLKLARAASAEGNLLLGGALVDPVDTGVLLFSAQTADVVHRFALADPYVINGLVESWQVREWHTVAGQNAAFPMD</sequence>
<gene>
    <name evidence="3" type="ORF">PQU94_08365</name>
</gene>
<dbReference type="Pfam" id="PF03795">
    <property type="entry name" value="YCII"/>
    <property type="match status" value="1"/>
</dbReference>
<reference evidence="3 4" key="1">
    <citation type="submission" date="2023-01" db="EMBL/GenBank/DDBJ databases">
        <title>Novel species of the genus Asticcacaulis isolated from rivers.</title>
        <authorList>
            <person name="Lu H."/>
        </authorList>
    </citation>
    <scope>NUCLEOTIDE SEQUENCE [LARGE SCALE GENOMIC DNA]</scope>
    <source>
        <strain evidence="3 4">DXS10W</strain>
    </source>
</reference>
<dbReference type="EMBL" id="JAQQKW010000004">
    <property type="protein sequence ID" value="MDC7694292.1"/>
    <property type="molecule type" value="Genomic_DNA"/>
</dbReference>
<evidence type="ECO:0000259" key="2">
    <source>
        <dbReference type="Pfam" id="PF03795"/>
    </source>
</evidence>
<keyword evidence="4" id="KW-1185">Reference proteome</keyword>
<accession>A0ABT5IDM3</accession>
<evidence type="ECO:0000256" key="1">
    <source>
        <dbReference type="ARBA" id="ARBA00007689"/>
    </source>
</evidence>